<evidence type="ECO:0000259" key="2">
    <source>
        <dbReference type="Pfam" id="PF08327"/>
    </source>
</evidence>
<name>A0A1E5T0P9_9BACT</name>
<dbReference type="RefSeq" id="WP_069836462.1">
    <property type="nucleotide sequence ID" value="NZ_MDGQ01000005.1"/>
</dbReference>
<evidence type="ECO:0000313" key="3">
    <source>
        <dbReference type="EMBL" id="OEK04958.1"/>
    </source>
</evidence>
<feature type="domain" description="Activator of Hsp90 ATPase homologue 1/2-like C-terminal" evidence="2">
    <location>
        <begin position="16"/>
        <end position="146"/>
    </location>
</feature>
<organism evidence="3 4">
    <name type="scientific">Roseivirga misakiensis</name>
    <dbReference type="NCBI Taxonomy" id="1563681"/>
    <lineage>
        <taxon>Bacteria</taxon>
        <taxon>Pseudomonadati</taxon>
        <taxon>Bacteroidota</taxon>
        <taxon>Cytophagia</taxon>
        <taxon>Cytophagales</taxon>
        <taxon>Roseivirgaceae</taxon>
        <taxon>Roseivirga</taxon>
    </lineage>
</organism>
<proteinExistence type="inferred from homology"/>
<keyword evidence="4" id="KW-1185">Reference proteome</keyword>
<evidence type="ECO:0000256" key="1">
    <source>
        <dbReference type="ARBA" id="ARBA00006817"/>
    </source>
</evidence>
<accession>A0A1E5T0P9</accession>
<dbReference type="EMBL" id="MDGQ01000005">
    <property type="protein sequence ID" value="OEK04958.1"/>
    <property type="molecule type" value="Genomic_DNA"/>
</dbReference>
<evidence type="ECO:0000313" key="4">
    <source>
        <dbReference type="Proteomes" id="UP000095552"/>
    </source>
</evidence>
<dbReference type="Pfam" id="PF08327">
    <property type="entry name" value="AHSA1"/>
    <property type="match status" value="1"/>
</dbReference>
<dbReference type="SUPFAM" id="SSF55961">
    <property type="entry name" value="Bet v1-like"/>
    <property type="match status" value="1"/>
</dbReference>
<dbReference type="OrthoDB" id="9786557at2"/>
<sequence length="148" mass="16888">MSEANDRTLSLERTFDAPIQLVWEAWTKPEHIAQWWGPKGMETRIIAHKFAIGGAWKYAMTMPDGSEFIADGVYKDIVELKHIISSANFRPMTEGVEIQAYFEAAGDKTNFRFSVVHPTAEYCQQQEQMGFMNGWGSVFDRLSEFVGK</sequence>
<reference evidence="3 4" key="1">
    <citation type="submission" date="2016-08" db="EMBL/GenBank/DDBJ databases">
        <title>Draft genome of Fabibacter sp. strain SK-8.</title>
        <authorList>
            <person name="Wong S.-K."/>
            <person name="Hamasaki K."/>
            <person name="Yoshizawa S."/>
        </authorList>
    </citation>
    <scope>NUCLEOTIDE SEQUENCE [LARGE SCALE GENOMIC DNA]</scope>
    <source>
        <strain evidence="3 4">SK-8</strain>
    </source>
</reference>
<dbReference type="InterPro" id="IPR023393">
    <property type="entry name" value="START-like_dom_sf"/>
</dbReference>
<comment type="caution">
    <text evidence="3">The sequence shown here is derived from an EMBL/GenBank/DDBJ whole genome shotgun (WGS) entry which is preliminary data.</text>
</comment>
<dbReference type="Proteomes" id="UP000095552">
    <property type="component" value="Unassembled WGS sequence"/>
</dbReference>
<comment type="similarity">
    <text evidence="1">Belongs to the AHA1 family.</text>
</comment>
<dbReference type="InterPro" id="IPR013538">
    <property type="entry name" value="ASHA1/2-like_C"/>
</dbReference>
<dbReference type="Gene3D" id="3.30.530.20">
    <property type="match status" value="1"/>
</dbReference>
<gene>
    <name evidence="3" type="ORF">BFP71_16130</name>
</gene>
<dbReference type="AlphaFoldDB" id="A0A1E5T0P9"/>
<dbReference type="STRING" id="1563681.BFP71_16130"/>
<protein>
    <submittedName>
        <fullName evidence="3">Activator of HSP90 ATPase</fullName>
    </submittedName>
</protein>